<feature type="transmembrane region" description="Helical" evidence="1">
    <location>
        <begin position="41"/>
        <end position="59"/>
    </location>
</feature>
<reference evidence="3 6" key="2">
    <citation type="submission" date="2020-04" db="EMBL/GenBank/DDBJ databases">
        <authorList>
            <person name="De Canck E."/>
        </authorList>
    </citation>
    <scope>NUCLEOTIDE SEQUENCE [LARGE SCALE GENOMIC DNA]</scope>
    <source>
        <strain evidence="3 6">LMG 27174</strain>
    </source>
</reference>
<feature type="transmembrane region" description="Helical" evidence="1">
    <location>
        <begin position="65"/>
        <end position="86"/>
    </location>
</feature>
<feature type="transmembrane region" description="Helical" evidence="1">
    <location>
        <begin position="98"/>
        <end position="117"/>
    </location>
</feature>
<dbReference type="OrthoDB" id="8526884at2"/>
<protein>
    <submittedName>
        <fullName evidence="4">GGDEF domain-containing protein</fullName>
    </submittedName>
</protein>
<dbReference type="PROSITE" id="PS50887">
    <property type="entry name" value="GGDEF"/>
    <property type="match status" value="1"/>
</dbReference>
<dbReference type="PANTHER" id="PTHR44757">
    <property type="entry name" value="DIGUANYLATE CYCLASE DGCP"/>
    <property type="match status" value="1"/>
</dbReference>
<dbReference type="EMBL" id="PNXY01000010">
    <property type="protein sequence ID" value="PMS30061.1"/>
    <property type="molecule type" value="Genomic_DNA"/>
</dbReference>
<dbReference type="InterPro" id="IPR052155">
    <property type="entry name" value="Biofilm_reg_signaling"/>
</dbReference>
<dbReference type="InterPro" id="IPR043128">
    <property type="entry name" value="Rev_trsase/Diguanyl_cyclase"/>
</dbReference>
<dbReference type="FunFam" id="3.30.70.270:FF:000001">
    <property type="entry name" value="Diguanylate cyclase domain protein"/>
    <property type="match status" value="1"/>
</dbReference>
<dbReference type="InterPro" id="IPR000014">
    <property type="entry name" value="PAS"/>
</dbReference>
<keyword evidence="1" id="KW-0472">Membrane</keyword>
<dbReference type="AlphaFoldDB" id="A0A2N7WL42"/>
<dbReference type="EMBL" id="CADIJZ010000011">
    <property type="protein sequence ID" value="CAB3693020.1"/>
    <property type="molecule type" value="Genomic_DNA"/>
</dbReference>
<dbReference type="Gene3D" id="3.30.70.270">
    <property type="match status" value="1"/>
</dbReference>
<evidence type="ECO:0000313" key="5">
    <source>
        <dbReference type="Proteomes" id="UP000235659"/>
    </source>
</evidence>
<organism evidence="3 6">
    <name type="scientific">Paraburkholderia rhynchosiae</name>
    <dbReference type="NCBI Taxonomy" id="487049"/>
    <lineage>
        <taxon>Bacteria</taxon>
        <taxon>Pseudomonadati</taxon>
        <taxon>Pseudomonadota</taxon>
        <taxon>Betaproteobacteria</taxon>
        <taxon>Burkholderiales</taxon>
        <taxon>Burkholderiaceae</taxon>
        <taxon>Paraburkholderia</taxon>
    </lineage>
</organism>
<dbReference type="SUPFAM" id="SSF55073">
    <property type="entry name" value="Nucleotide cyclase"/>
    <property type="match status" value="1"/>
</dbReference>
<dbReference type="InterPro" id="IPR035965">
    <property type="entry name" value="PAS-like_dom_sf"/>
</dbReference>
<dbReference type="InterPro" id="IPR029787">
    <property type="entry name" value="Nucleotide_cyclase"/>
</dbReference>
<dbReference type="SMART" id="SM00267">
    <property type="entry name" value="GGDEF"/>
    <property type="match status" value="1"/>
</dbReference>
<dbReference type="Pfam" id="PF00990">
    <property type="entry name" value="GGDEF"/>
    <property type="match status" value="1"/>
</dbReference>
<dbReference type="PANTHER" id="PTHR44757:SF2">
    <property type="entry name" value="BIOFILM ARCHITECTURE MAINTENANCE PROTEIN MBAA"/>
    <property type="match status" value="1"/>
</dbReference>
<evidence type="ECO:0000313" key="4">
    <source>
        <dbReference type="EMBL" id="PMS30061.1"/>
    </source>
</evidence>
<feature type="domain" description="GGDEF" evidence="2">
    <location>
        <begin position="373"/>
        <end position="505"/>
    </location>
</feature>
<feature type="transmembrane region" description="Helical" evidence="1">
    <location>
        <begin position="178"/>
        <end position="196"/>
    </location>
</feature>
<dbReference type="SMART" id="SM00091">
    <property type="entry name" value="PAS"/>
    <property type="match status" value="1"/>
</dbReference>
<dbReference type="InterPro" id="IPR000160">
    <property type="entry name" value="GGDEF_dom"/>
</dbReference>
<evidence type="ECO:0000313" key="6">
    <source>
        <dbReference type="Proteomes" id="UP000494205"/>
    </source>
</evidence>
<dbReference type="Proteomes" id="UP000235659">
    <property type="component" value="Unassembled WGS sequence"/>
</dbReference>
<feature type="transmembrane region" description="Helical" evidence="1">
    <location>
        <begin position="154"/>
        <end position="172"/>
    </location>
</feature>
<dbReference type="Proteomes" id="UP000494205">
    <property type="component" value="Unassembled WGS sequence"/>
</dbReference>
<dbReference type="NCBIfam" id="TIGR00254">
    <property type="entry name" value="GGDEF"/>
    <property type="match status" value="1"/>
</dbReference>
<reference evidence="4 5" key="1">
    <citation type="submission" date="2018-01" db="EMBL/GenBank/DDBJ databases">
        <title>Whole genome analyses suggest that Burkholderia sensu lato contains two further novel genera in the rhizoxinica-symbiotica group Mycetohabitans gen. nov., and Trinickia gen. nov.: implications for the evolution of diazotrophy and nodulation in the Burkholderiaceae.</title>
        <authorList>
            <person name="Estrada-de los Santos P."/>
            <person name="Palmer M."/>
            <person name="Chavez-Ramirez B."/>
            <person name="Beukes C."/>
            <person name="Steenkamp E.T."/>
            <person name="Hirsch A.M."/>
            <person name="Manyaka P."/>
            <person name="Maluk M."/>
            <person name="Lafos M."/>
            <person name="Crook M."/>
            <person name="Gross E."/>
            <person name="Simon M.F."/>
            <person name="Bueno dos Reis Junior F."/>
            <person name="Poole P.S."/>
            <person name="Venter S.N."/>
            <person name="James E.K."/>
        </authorList>
    </citation>
    <scope>NUCLEOTIDE SEQUENCE [LARGE SCALE GENOMIC DNA]</scope>
    <source>
        <strain evidence="4 5">WSM 3937</strain>
    </source>
</reference>
<dbReference type="GO" id="GO:0003824">
    <property type="term" value="F:catalytic activity"/>
    <property type="evidence" value="ECO:0007669"/>
    <property type="project" value="UniProtKB-ARBA"/>
</dbReference>
<sequence length="522" mass="56196">MAVNLSVSESILATPPELGAAVSPSIRSSLLSTLFDNVRPLLMSVVASSFVATVAYIRLHQPWTIVWLFADVWVFLGRLSIIYAYIAHGRKGSVNPGPWAAAYAPLCLTTSLLLGLGTMGCVRAADTTLASLAIMVASGILGGIASRNAAVPRLAIGQICLVSIPIGIGALLTDTNGSWILMPPLLMYVGAMTSIVRRHYKGLVALMTAEQNHAELAARFDAALTHMPHGLCTIDRSGRVVIANSRTAELFGATVEMLKLNVPLPEFIGHVGLAQFGETLRKQLMERCTAWLHGERRPLDLELRDGRQLEMTRNPVPDGSAVVIIEDVTERRLSEAKALHLAHHDSLTGLANRRELRDRLEQILSRTRSGSDTRTAVLYLDLDGFKQVNDRHGHTAGDEVLETVAARLRQTLRHGEFAARLGGDEFAVIVEDATLSSIAAIAQRVIRAIAKPYRLSPGGAMSIGTSIGIALATVNEPVDDLIRRADVAMYDAKKAGKGTYRVSDEQTALEPGTDWDGSVGTA</sequence>
<dbReference type="Pfam" id="PF12860">
    <property type="entry name" value="PAS_7"/>
    <property type="match status" value="1"/>
</dbReference>
<keyword evidence="5" id="KW-1185">Reference proteome</keyword>
<evidence type="ECO:0000256" key="1">
    <source>
        <dbReference type="SAM" id="Phobius"/>
    </source>
</evidence>
<dbReference type="Gene3D" id="3.30.450.20">
    <property type="entry name" value="PAS domain"/>
    <property type="match status" value="1"/>
</dbReference>
<keyword evidence="1" id="KW-1133">Transmembrane helix</keyword>
<dbReference type="CDD" id="cd01949">
    <property type="entry name" value="GGDEF"/>
    <property type="match status" value="1"/>
</dbReference>
<dbReference type="SUPFAM" id="SSF55785">
    <property type="entry name" value="PYP-like sensor domain (PAS domain)"/>
    <property type="match status" value="1"/>
</dbReference>
<feature type="transmembrane region" description="Helical" evidence="1">
    <location>
        <begin position="129"/>
        <end position="147"/>
    </location>
</feature>
<evidence type="ECO:0000259" key="2">
    <source>
        <dbReference type="PROSITE" id="PS50887"/>
    </source>
</evidence>
<proteinExistence type="predicted"/>
<keyword evidence="1" id="KW-0812">Transmembrane</keyword>
<name>A0A2N7WL42_9BURK</name>
<gene>
    <name evidence="4" type="ORF">C0Z16_16625</name>
    <name evidence="3" type="ORF">LMG27174_03263</name>
</gene>
<evidence type="ECO:0000313" key="3">
    <source>
        <dbReference type="EMBL" id="CAB3693020.1"/>
    </source>
</evidence>
<accession>A0A2N7WL42</accession>
<dbReference type="RefSeq" id="WP_102633212.1">
    <property type="nucleotide sequence ID" value="NZ_CADIJZ010000011.1"/>
</dbReference>